<organism evidence="3 4">
    <name type="scientific">Ilumatobacter fluminis</name>
    <dbReference type="NCBI Taxonomy" id="467091"/>
    <lineage>
        <taxon>Bacteria</taxon>
        <taxon>Bacillati</taxon>
        <taxon>Actinomycetota</taxon>
        <taxon>Acidimicrobiia</taxon>
        <taxon>Acidimicrobiales</taxon>
        <taxon>Ilumatobacteraceae</taxon>
        <taxon>Ilumatobacter</taxon>
    </lineage>
</organism>
<feature type="compositionally biased region" description="Low complexity" evidence="1">
    <location>
        <begin position="58"/>
        <end position="76"/>
    </location>
</feature>
<keyword evidence="2" id="KW-0812">Transmembrane</keyword>
<keyword evidence="2" id="KW-1133">Transmembrane helix</keyword>
<evidence type="ECO:0000313" key="3">
    <source>
        <dbReference type="EMBL" id="TDT15706.1"/>
    </source>
</evidence>
<evidence type="ECO:0000256" key="2">
    <source>
        <dbReference type="SAM" id="Phobius"/>
    </source>
</evidence>
<feature type="transmembrane region" description="Helical" evidence="2">
    <location>
        <begin position="99"/>
        <end position="121"/>
    </location>
</feature>
<protein>
    <submittedName>
        <fullName evidence="3">Uncharacterized protein</fullName>
    </submittedName>
</protein>
<keyword evidence="2" id="KW-0472">Membrane</keyword>
<proteinExistence type="predicted"/>
<evidence type="ECO:0000256" key="1">
    <source>
        <dbReference type="SAM" id="MobiDB-lite"/>
    </source>
</evidence>
<feature type="transmembrane region" description="Helical" evidence="2">
    <location>
        <begin position="200"/>
        <end position="217"/>
    </location>
</feature>
<keyword evidence="4" id="KW-1185">Reference proteome</keyword>
<feature type="transmembrane region" description="Helical" evidence="2">
    <location>
        <begin position="272"/>
        <end position="293"/>
    </location>
</feature>
<evidence type="ECO:0000313" key="4">
    <source>
        <dbReference type="Proteomes" id="UP000294558"/>
    </source>
</evidence>
<comment type="caution">
    <text evidence="3">The sequence shown here is derived from an EMBL/GenBank/DDBJ whole genome shotgun (WGS) entry which is preliminary data.</text>
</comment>
<feature type="region of interest" description="Disordered" evidence="1">
    <location>
        <begin position="1"/>
        <end position="93"/>
    </location>
</feature>
<gene>
    <name evidence="3" type="ORF">BDK89_1282</name>
</gene>
<dbReference type="Proteomes" id="UP000294558">
    <property type="component" value="Unassembled WGS sequence"/>
</dbReference>
<reference evidence="3 4" key="1">
    <citation type="submission" date="2019-03" db="EMBL/GenBank/DDBJ databases">
        <title>Sequencing the genomes of 1000 actinobacteria strains.</title>
        <authorList>
            <person name="Klenk H.-P."/>
        </authorList>
    </citation>
    <scope>NUCLEOTIDE SEQUENCE [LARGE SCALE GENOMIC DNA]</scope>
    <source>
        <strain evidence="3 4">DSM 18936</strain>
    </source>
</reference>
<sequence>MFVPGRFAPSAWQQSRVRSDEVPGTSRRQGRSPVGAPQRDRYRALRRDVRPDRDPVVERPVGSCRRAGAGRSDGGSTSEILGAVETEPTDRSGRTSSQWILVGVYVAALVSVFVLALTAPITTARSCGPSPEHADIELCVEAQQFSTGPGWTVAMIATLTIGVVAGGLAWRRWRSIVHEAERNTVVDTLPVRTARLRRRLPLVFLAALPLYAGLGTGEISSSSFVPGERVCDTRTAGPELGDLAGSTFESCEQHSVESQRISRPASRWSRPLLLVGGALIVATIAWWVGAWRVERTTRIREYRYREMPTNEAFE</sequence>
<feature type="transmembrane region" description="Helical" evidence="2">
    <location>
        <begin position="151"/>
        <end position="170"/>
    </location>
</feature>
<accession>A0A4R7HZL2</accession>
<dbReference type="EMBL" id="SOAU01000001">
    <property type="protein sequence ID" value="TDT15706.1"/>
    <property type="molecule type" value="Genomic_DNA"/>
</dbReference>
<feature type="compositionally biased region" description="Basic and acidic residues" evidence="1">
    <location>
        <begin position="38"/>
        <end position="57"/>
    </location>
</feature>
<dbReference type="AlphaFoldDB" id="A0A4R7HZL2"/>
<name>A0A4R7HZL2_9ACTN</name>